<keyword evidence="4" id="KW-0732">Signal</keyword>
<feature type="transmembrane region" description="Helical" evidence="8">
    <location>
        <begin position="124"/>
        <end position="142"/>
    </location>
</feature>
<keyword evidence="7" id="KW-0325">Glycoprotein</keyword>
<dbReference type="GO" id="GO:0005886">
    <property type="term" value="C:plasma membrane"/>
    <property type="evidence" value="ECO:0007669"/>
    <property type="project" value="TreeGrafter"/>
</dbReference>
<evidence type="ECO:0000256" key="2">
    <source>
        <dbReference type="ARBA" id="ARBA00006618"/>
    </source>
</evidence>
<evidence type="ECO:0000313" key="9">
    <source>
        <dbReference type="Proteomes" id="UP000036681"/>
    </source>
</evidence>
<evidence type="ECO:0000256" key="5">
    <source>
        <dbReference type="ARBA" id="ARBA00022989"/>
    </source>
</evidence>
<evidence type="ECO:0000256" key="4">
    <source>
        <dbReference type="ARBA" id="ARBA00022729"/>
    </source>
</evidence>
<evidence type="ECO:0000256" key="3">
    <source>
        <dbReference type="ARBA" id="ARBA00022692"/>
    </source>
</evidence>
<reference evidence="10" key="1">
    <citation type="submission" date="2017-02" db="UniProtKB">
        <authorList>
            <consortium name="WormBaseParasite"/>
        </authorList>
    </citation>
    <scope>IDENTIFICATION</scope>
</reference>
<dbReference type="GO" id="GO:0005764">
    <property type="term" value="C:lysosome"/>
    <property type="evidence" value="ECO:0007669"/>
    <property type="project" value="TreeGrafter"/>
</dbReference>
<feature type="transmembrane region" description="Helical" evidence="8">
    <location>
        <begin position="154"/>
        <end position="173"/>
    </location>
</feature>
<comment type="subcellular location">
    <subcellularLocation>
        <location evidence="1">Membrane</location>
        <topology evidence="1">Multi-pass membrane protein</topology>
    </subcellularLocation>
</comment>
<evidence type="ECO:0000256" key="1">
    <source>
        <dbReference type="ARBA" id="ARBA00004141"/>
    </source>
</evidence>
<dbReference type="GO" id="GO:0003725">
    <property type="term" value="F:double-stranded RNA binding"/>
    <property type="evidence" value="ECO:0007669"/>
    <property type="project" value="TreeGrafter"/>
</dbReference>
<protein>
    <submittedName>
        <fullName evidence="10">SID1 transmembrane family member 2</fullName>
    </submittedName>
</protein>
<feature type="transmembrane region" description="Helical" evidence="8">
    <location>
        <begin position="12"/>
        <end position="33"/>
    </location>
</feature>
<dbReference type="GO" id="GO:0051033">
    <property type="term" value="F:RNA transmembrane transporter activity"/>
    <property type="evidence" value="ECO:0007669"/>
    <property type="project" value="TreeGrafter"/>
</dbReference>
<dbReference type="InterPro" id="IPR025958">
    <property type="entry name" value="SID1_TM_fam"/>
</dbReference>
<dbReference type="WBParaSite" id="ALUE_0001964201-mRNA-1">
    <property type="protein sequence ID" value="ALUE_0001964201-mRNA-1"/>
    <property type="gene ID" value="ALUE_0001964201"/>
</dbReference>
<feature type="transmembrane region" description="Helical" evidence="8">
    <location>
        <begin position="205"/>
        <end position="224"/>
    </location>
</feature>
<keyword evidence="6 8" id="KW-0472">Membrane</keyword>
<evidence type="ECO:0000256" key="7">
    <source>
        <dbReference type="ARBA" id="ARBA00023180"/>
    </source>
</evidence>
<comment type="similarity">
    <text evidence="2">Belongs to the SID1 family.</text>
</comment>
<dbReference type="Pfam" id="PF13965">
    <property type="entry name" value="SID-1_RNA_chan"/>
    <property type="match status" value="1"/>
</dbReference>
<sequence>MMGLYGARHGGISSSLSIAFVCAILFYHTLWGFSSLQPILSAGQLIMVLVMESKVFFGDHLRIDLTQPHASVKRIFALWHLFLESDVKTTLLLKRLIILSLIFIANVALVLVVFFTAPSRSTHFVLYSTAANMTLYFIYYFINKMMCGKSLPVFAFLSWSIGTIFWVIAWYFFSRSETDWMATAAQSRALNRACTLLGFYDAHDLWHFTSSIAAFFSLVAVTVIDDDLRATPRPQIDIF</sequence>
<evidence type="ECO:0000256" key="6">
    <source>
        <dbReference type="ARBA" id="ARBA00023136"/>
    </source>
</evidence>
<keyword evidence="3 8" id="KW-0812">Transmembrane</keyword>
<evidence type="ECO:0000256" key="8">
    <source>
        <dbReference type="SAM" id="Phobius"/>
    </source>
</evidence>
<name>A0A0M3ILL4_ASCLU</name>
<organism evidence="9 10">
    <name type="scientific">Ascaris lumbricoides</name>
    <name type="common">Giant roundworm</name>
    <dbReference type="NCBI Taxonomy" id="6252"/>
    <lineage>
        <taxon>Eukaryota</taxon>
        <taxon>Metazoa</taxon>
        <taxon>Ecdysozoa</taxon>
        <taxon>Nematoda</taxon>
        <taxon>Chromadorea</taxon>
        <taxon>Rhabditida</taxon>
        <taxon>Spirurina</taxon>
        <taxon>Ascaridomorpha</taxon>
        <taxon>Ascaridoidea</taxon>
        <taxon>Ascarididae</taxon>
        <taxon>Ascaris</taxon>
    </lineage>
</organism>
<proteinExistence type="inferred from homology"/>
<dbReference type="Proteomes" id="UP000036681">
    <property type="component" value="Unplaced"/>
</dbReference>
<keyword evidence="5 8" id="KW-1133">Transmembrane helix</keyword>
<keyword evidence="9" id="KW-1185">Reference proteome</keyword>
<dbReference type="PANTHER" id="PTHR12185">
    <property type="entry name" value="SID1 TRANSMEMBRANE FAMILY MEMEBER"/>
    <property type="match status" value="1"/>
</dbReference>
<evidence type="ECO:0000313" key="10">
    <source>
        <dbReference type="WBParaSite" id="ALUE_0001964201-mRNA-1"/>
    </source>
</evidence>
<dbReference type="PANTHER" id="PTHR12185:SF14">
    <property type="entry name" value="CHOLESTEROL UPTAKE PROTEIN 1"/>
    <property type="match status" value="1"/>
</dbReference>
<feature type="transmembrane region" description="Helical" evidence="8">
    <location>
        <begin position="96"/>
        <end position="118"/>
    </location>
</feature>
<accession>A0A0M3ILL4</accession>
<dbReference type="AlphaFoldDB" id="A0A0M3ILL4"/>